<organism evidence="2 3">
    <name type="scientific">Oidiodendron maius (strain Zn)</name>
    <dbReference type="NCBI Taxonomy" id="913774"/>
    <lineage>
        <taxon>Eukaryota</taxon>
        <taxon>Fungi</taxon>
        <taxon>Dikarya</taxon>
        <taxon>Ascomycota</taxon>
        <taxon>Pezizomycotina</taxon>
        <taxon>Leotiomycetes</taxon>
        <taxon>Leotiomycetes incertae sedis</taxon>
        <taxon>Myxotrichaceae</taxon>
        <taxon>Oidiodendron</taxon>
    </lineage>
</organism>
<keyword evidence="3" id="KW-1185">Reference proteome</keyword>
<feature type="compositionally biased region" description="Polar residues" evidence="1">
    <location>
        <begin position="30"/>
        <end position="47"/>
    </location>
</feature>
<accession>A0A0C3HEC3</accession>
<feature type="compositionally biased region" description="Low complexity" evidence="1">
    <location>
        <begin position="277"/>
        <end position="317"/>
    </location>
</feature>
<dbReference type="OrthoDB" id="3565395at2759"/>
<proteinExistence type="predicted"/>
<feature type="compositionally biased region" description="Polar residues" evidence="1">
    <location>
        <begin position="218"/>
        <end position="238"/>
    </location>
</feature>
<sequence length="480" mass="53294">MPHYQPGSFDGRGLPPRRRRPQPIAEDGSQHGQSSPSDNSIGANNGRLSYDHRDSQSEINIPISPTVMLDHRNSLPTNTHITTHHAQYGRNSLPGPDSFRNRSQSRQPFSPHLEGPSSQNIFNSSCPASDQIPTGAIDSTVYTPPNTQHFSYPSTQQRHQPYSNNLLLSRPITWDNSGYQGFVADSQSSSPRRNSEHEISQSTSHQSIPQGNLEGNEYGSSQTISNQNPSADSQQAMPSQAEEPQAFDIHAGMNTRRVYEGENASYTASSSERLNERFSAASRTTTRSRSINSMSSTYSSQVSDENGSSSRSLNGLNDPVSPTGIALRRSQQESSTGMADDYTSSERKQSIWIAVKSFIGFNGQLTTASCETTLWLENIQGGSTRRAVFLVSSVVPLEILLGADDCVRPDIIQLPRFLGLAARKASKSEQREESEKIAEHARKVEERNRLVRKREEAQRQEDRERQNMERSPSSNKEKEK</sequence>
<feature type="region of interest" description="Disordered" evidence="1">
    <location>
        <begin position="179"/>
        <end position="242"/>
    </location>
</feature>
<evidence type="ECO:0000256" key="1">
    <source>
        <dbReference type="SAM" id="MobiDB-lite"/>
    </source>
</evidence>
<feature type="region of interest" description="Disordered" evidence="1">
    <location>
        <begin position="1"/>
        <end position="51"/>
    </location>
</feature>
<feature type="region of interest" description="Disordered" evidence="1">
    <location>
        <begin position="70"/>
        <end position="159"/>
    </location>
</feature>
<dbReference type="HOGENOM" id="CLU_568690_0_0_1"/>
<feature type="region of interest" description="Disordered" evidence="1">
    <location>
        <begin position="425"/>
        <end position="480"/>
    </location>
</feature>
<reference evidence="2 3" key="1">
    <citation type="submission" date="2014-04" db="EMBL/GenBank/DDBJ databases">
        <authorList>
            <consortium name="DOE Joint Genome Institute"/>
            <person name="Kuo A."/>
            <person name="Martino E."/>
            <person name="Perotto S."/>
            <person name="Kohler A."/>
            <person name="Nagy L.G."/>
            <person name="Floudas D."/>
            <person name="Copeland A."/>
            <person name="Barry K.W."/>
            <person name="Cichocki N."/>
            <person name="Veneault-Fourrey C."/>
            <person name="LaButti K."/>
            <person name="Lindquist E.A."/>
            <person name="Lipzen A."/>
            <person name="Lundell T."/>
            <person name="Morin E."/>
            <person name="Murat C."/>
            <person name="Sun H."/>
            <person name="Tunlid A."/>
            <person name="Henrissat B."/>
            <person name="Grigoriev I.V."/>
            <person name="Hibbett D.S."/>
            <person name="Martin F."/>
            <person name="Nordberg H.P."/>
            <person name="Cantor M.N."/>
            <person name="Hua S.X."/>
        </authorList>
    </citation>
    <scope>NUCLEOTIDE SEQUENCE [LARGE SCALE GENOMIC DNA]</scope>
    <source>
        <strain evidence="2 3">Zn</strain>
    </source>
</reference>
<feature type="compositionally biased region" description="Polar residues" evidence="1">
    <location>
        <begin position="179"/>
        <end position="192"/>
    </location>
</feature>
<dbReference type="AlphaFoldDB" id="A0A0C3HEC3"/>
<evidence type="ECO:0000313" key="2">
    <source>
        <dbReference type="EMBL" id="KIN00622.1"/>
    </source>
</evidence>
<dbReference type="EMBL" id="KN832877">
    <property type="protein sequence ID" value="KIN00622.1"/>
    <property type="molecule type" value="Genomic_DNA"/>
</dbReference>
<feature type="compositionally biased region" description="Polar residues" evidence="1">
    <location>
        <begin position="74"/>
        <end position="85"/>
    </location>
</feature>
<feature type="region of interest" description="Disordered" evidence="1">
    <location>
        <begin position="263"/>
        <end position="342"/>
    </location>
</feature>
<protein>
    <submittedName>
        <fullName evidence="2">Uncharacterized protein</fullName>
    </submittedName>
</protein>
<feature type="compositionally biased region" description="Polar residues" evidence="1">
    <location>
        <begin position="200"/>
        <end position="210"/>
    </location>
</feature>
<gene>
    <name evidence="2" type="ORF">OIDMADRAFT_55201</name>
</gene>
<evidence type="ECO:0000313" key="3">
    <source>
        <dbReference type="Proteomes" id="UP000054321"/>
    </source>
</evidence>
<name>A0A0C3HEC3_OIDMZ</name>
<dbReference type="InParanoid" id="A0A0C3HEC3"/>
<dbReference type="Proteomes" id="UP000054321">
    <property type="component" value="Unassembled WGS sequence"/>
</dbReference>
<reference evidence="3" key="2">
    <citation type="submission" date="2015-01" db="EMBL/GenBank/DDBJ databases">
        <title>Evolutionary Origins and Diversification of the Mycorrhizal Mutualists.</title>
        <authorList>
            <consortium name="DOE Joint Genome Institute"/>
            <consortium name="Mycorrhizal Genomics Consortium"/>
            <person name="Kohler A."/>
            <person name="Kuo A."/>
            <person name="Nagy L.G."/>
            <person name="Floudas D."/>
            <person name="Copeland A."/>
            <person name="Barry K.W."/>
            <person name="Cichocki N."/>
            <person name="Veneault-Fourrey C."/>
            <person name="LaButti K."/>
            <person name="Lindquist E.A."/>
            <person name="Lipzen A."/>
            <person name="Lundell T."/>
            <person name="Morin E."/>
            <person name="Murat C."/>
            <person name="Riley R."/>
            <person name="Ohm R."/>
            <person name="Sun H."/>
            <person name="Tunlid A."/>
            <person name="Henrissat B."/>
            <person name="Grigoriev I.V."/>
            <person name="Hibbett D.S."/>
            <person name="Martin F."/>
        </authorList>
    </citation>
    <scope>NUCLEOTIDE SEQUENCE [LARGE SCALE GENOMIC DNA]</scope>
    <source>
        <strain evidence="3">Zn</strain>
    </source>
</reference>
<feature type="compositionally biased region" description="Basic and acidic residues" evidence="1">
    <location>
        <begin position="426"/>
        <end position="468"/>
    </location>
</feature>
<feature type="compositionally biased region" description="Polar residues" evidence="1">
    <location>
        <begin position="116"/>
        <end position="132"/>
    </location>
</feature>
<feature type="compositionally biased region" description="Polar residues" evidence="1">
    <location>
        <begin position="140"/>
        <end position="159"/>
    </location>
</feature>